<comment type="similarity">
    <text evidence="1">Belongs to the thioredoxin family.</text>
</comment>
<dbReference type="Gene3D" id="3.40.30.10">
    <property type="entry name" value="Glutaredoxin"/>
    <property type="match status" value="1"/>
</dbReference>
<dbReference type="Gene3D" id="2.60.120.470">
    <property type="entry name" value="PITH domain"/>
    <property type="match status" value="1"/>
</dbReference>
<evidence type="ECO:0000259" key="3">
    <source>
        <dbReference type="PROSITE" id="PS51352"/>
    </source>
</evidence>
<gene>
    <name evidence="5" type="ORF">BN869_000003197_1</name>
</gene>
<evidence type="ECO:0000256" key="2">
    <source>
        <dbReference type="ARBA" id="ARBA00023157"/>
    </source>
</evidence>
<feature type="domain" description="Thioredoxin" evidence="3">
    <location>
        <begin position="1"/>
        <end position="110"/>
    </location>
</feature>
<dbReference type="PROSITE" id="PS51352">
    <property type="entry name" value="THIOREDOXIN_2"/>
    <property type="match status" value="1"/>
</dbReference>
<dbReference type="InterPro" id="IPR008979">
    <property type="entry name" value="Galactose-bd-like_sf"/>
</dbReference>
<dbReference type="CDD" id="cd02947">
    <property type="entry name" value="TRX_family"/>
    <property type="match status" value="1"/>
</dbReference>
<proteinExistence type="inferred from homology"/>
<evidence type="ECO:0000259" key="4">
    <source>
        <dbReference type="PROSITE" id="PS51532"/>
    </source>
</evidence>
<dbReference type="SUPFAM" id="SSF49785">
    <property type="entry name" value="Galactose-binding domain-like"/>
    <property type="match status" value="1"/>
</dbReference>
<dbReference type="Pfam" id="PF00085">
    <property type="entry name" value="Thioredoxin"/>
    <property type="match status" value="1"/>
</dbReference>
<dbReference type="PRINTS" id="PR00421">
    <property type="entry name" value="THIOREDOXIN"/>
</dbReference>
<dbReference type="PANTHER" id="PTHR46115">
    <property type="entry name" value="THIOREDOXIN-LIKE PROTEIN 1"/>
    <property type="match status" value="1"/>
</dbReference>
<dbReference type="InterPro" id="IPR036249">
    <property type="entry name" value="Thioredoxin-like_sf"/>
</dbReference>
<dbReference type="InterPro" id="IPR037047">
    <property type="entry name" value="PITH_dom_sf"/>
</dbReference>
<dbReference type="InterPro" id="IPR005746">
    <property type="entry name" value="Thioredoxin"/>
</dbReference>
<dbReference type="InterPro" id="IPR013766">
    <property type="entry name" value="Thioredoxin_domain"/>
</dbReference>
<dbReference type="AlphaFoldDB" id="A0A0B7JUZ1"/>
<dbReference type="PROSITE" id="PS51532">
    <property type="entry name" value="PITH"/>
    <property type="match status" value="1"/>
</dbReference>
<accession>A0A0B7JUZ1</accession>
<dbReference type="Pfam" id="PF06201">
    <property type="entry name" value="PITH"/>
    <property type="match status" value="1"/>
</dbReference>
<dbReference type="InterPro" id="IPR010400">
    <property type="entry name" value="PITH_dom"/>
</dbReference>
<evidence type="ECO:0000256" key="1">
    <source>
        <dbReference type="ARBA" id="ARBA00008987"/>
    </source>
</evidence>
<dbReference type="EMBL" id="CDPU01000006">
    <property type="protein sequence ID" value="CEO47142.1"/>
    <property type="molecule type" value="Genomic_DNA"/>
</dbReference>
<evidence type="ECO:0008006" key="6">
    <source>
        <dbReference type="Google" id="ProtNLM"/>
    </source>
</evidence>
<feature type="domain" description="PITH" evidence="4">
    <location>
        <begin position="120"/>
        <end position="311"/>
    </location>
</feature>
<organism evidence="5">
    <name type="scientific">Bionectria ochroleuca</name>
    <name type="common">Gliocladium roseum</name>
    <dbReference type="NCBI Taxonomy" id="29856"/>
    <lineage>
        <taxon>Eukaryota</taxon>
        <taxon>Fungi</taxon>
        <taxon>Dikarya</taxon>
        <taxon>Ascomycota</taxon>
        <taxon>Pezizomycotina</taxon>
        <taxon>Sordariomycetes</taxon>
        <taxon>Hypocreomycetidae</taxon>
        <taxon>Hypocreales</taxon>
        <taxon>Bionectriaceae</taxon>
        <taxon>Clonostachys</taxon>
    </lineage>
</organism>
<dbReference type="SUPFAM" id="SSF52833">
    <property type="entry name" value="Thioredoxin-like"/>
    <property type="match status" value="1"/>
</dbReference>
<sequence length="311" mass="34321">MSEGPISISSAEQFNSLLKSSKIVVADFYADWCGPCKQIAPLYEQLAKSLSRPNAVTFVKINSDEQTEISKEYSVTALPTFLVFKNGKLEDTVKGANPQQLSAIVSKLIQEAGPSSETWRGAEIPRGYSDITDQIERRNIELLNADEDAGPVKVLFEESKPSVLDKEKTPSKDYVQSGADDQLLLFIPFGSSVKLHTLQLTSIIPDGDDDAPARPGTIHLFINRPQNMDFSEADSTDPTQAIEIQPDDWNTDGTVNIGLRYVKFQKTNSLIIYVKEGDGEAETVRLDRVKLIGEAGPKRELGKLQKISDDE</sequence>
<evidence type="ECO:0000313" key="5">
    <source>
        <dbReference type="EMBL" id="CEO47142.1"/>
    </source>
</evidence>
<dbReference type="GO" id="GO:0015035">
    <property type="term" value="F:protein-disulfide reductase activity"/>
    <property type="evidence" value="ECO:0007669"/>
    <property type="project" value="InterPro"/>
</dbReference>
<name>A0A0B7JUZ1_BIOOC</name>
<dbReference type="NCBIfam" id="TIGR01068">
    <property type="entry name" value="thioredoxin"/>
    <property type="match status" value="1"/>
</dbReference>
<reference evidence="5" key="1">
    <citation type="submission" date="2015-01" db="EMBL/GenBank/DDBJ databases">
        <authorList>
            <person name="Durling Mikael"/>
        </authorList>
    </citation>
    <scope>NUCLEOTIDE SEQUENCE</scope>
</reference>
<dbReference type="GO" id="GO:0005737">
    <property type="term" value="C:cytoplasm"/>
    <property type="evidence" value="ECO:0007669"/>
    <property type="project" value="UniProtKB-ARBA"/>
</dbReference>
<keyword evidence="2" id="KW-1015">Disulfide bond</keyword>
<dbReference type="PROSITE" id="PS00194">
    <property type="entry name" value="THIOREDOXIN_1"/>
    <property type="match status" value="1"/>
</dbReference>
<protein>
    <recommendedName>
        <fullName evidence="6">Thioredoxin domain-containing protein</fullName>
    </recommendedName>
</protein>
<dbReference type="InterPro" id="IPR017937">
    <property type="entry name" value="Thioredoxin_CS"/>
</dbReference>